<sequence>MSSTLITSRKLQKAIAATRTARLGPLEWQRKVKQQSTLLPYDYSSRTCDTSLINTRLPTELLLEILIRLPLTELVKIPCTCSLLGERRFGHAPTLQVLLRVCHRWRMLLLGCPKFWSSFELAPATGQYKYHVEQGREWLSRAGDCPLKVALSNSTSKRYPSGMLDFLDMVIPFHAQLHEVDISLGLELFEPFFNMTATLSRLEKATLRISAAAFDTTFRDRIRTFMNAPALKELDLSVHFSLRHRVPILRYMDVPYHQLHSLTLRNVGNYDPAFVIQILVKAHNLQKAVLSVGVHDYGPLELDMLRAKLAHQPAANCPSLVHLVLLTEGLCDASLVLEKLTAPALETLSITHSPKSGPHPGLFDIVLLDFQKRSNAPLKALRLRFVDRLHTIGLISSLKLVGETLEELIVQSCSGLDVCSVLEAMVHPSWMSETADAIPSFLDGLRSDALVPNLKRLGIAAQFDSEEQVDIILDVVGSRGYHYPRFYDSRRDYGPEALALREWLLNHKLERLKYVVTEPRTLTPKAKKRLAEFASRGLKVDATVLPLWRARELCMRLELEGEDEYFHGITEIPARIF</sequence>
<dbReference type="InterPro" id="IPR032675">
    <property type="entry name" value="LRR_dom_sf"/>
</dbReference>
<dbReference type="OrthoDB" id="3139566at2759"/>
<dbReference type="AlphaFoldDB" id="A0A8H5GU49"/>
<evidence type="ECO:0000313" key="3">
    <source>
        <dbReference type="Proteomes" id="UP000559256"/>
    </source>
</evidence>
<accession>A0A8H5GU49</accession>
<dbReference type="EMBL" id="JAACJM010000009">
    <property type="protein sequence ID" value="KAF5371254.1"/>
    <property type="molecule type" value="Genomic_DNA"/>
</dbReference>
<dbReference type="InterPro" id="IPR001810">
    <property type="entry name" value="F-box_dom"/>
</dbReference>
<gene>
    <name evidence="2" type="ORF">D9758_004237</name>
</gene>
<keyword evidence="3" id="KW-1185">Reference proteome</keyword>
<dbReference type="Pfam" id="PF00646">
    <property type="entry name" value="F-box"/>
    <property type="match status" value="1"/>
</dbReference>
<name>A0A8H5GU49_9AGAR</name>
<organism evidence="2 3">
    <name type="scientific">Tetrapyrgos nigripes</name>
    <dbReference type="NCBI Taxonomy" id="182062"/>
    <lineage>
        <taxon>Eukaryota</taxon>
        <taxon>Fungi</taxon>
        <taxon>Dikarya</taxon>
        <taxon>Basidiomycota</taxon>
        <taxon>Agaricomycotina</taxon>
        <taxon>Agaricomycetes</taxon>
        <taxon>Agaricomycetidae</taxon>
        <taxon>Agaricales</taxon>
        <taxon>Marasmiineae</taxon>
        <taxon>Marasmiaceae</taxon>
        <taxon>Tetrapyrgos</taxon>
    </lineage>
</organism>
<proteinExistence type="predicted"/>
<comment type="caution">
    <text evidence="2">The sequence shown here is derived from an EMBL/GenBank/DDBJ whole genome shotgun (WGS) entry which is preliminary data.</text>
</comment>
<feature type="domain" description="F-box" evidence="1">
    <location>
        <begin position="56"/>
        <end position="82"/>
    </location>
</feature>
<dbReference type="Proteomes" id="UP000559256">
    <property type="component" value="Unassembled WGS sequence"/>
</dbReference>
<dbReference type="Gene3D" id="3.80.10.10">
    <property type="entry name" value="Ribonuclease Inhibitor"/>
    <property type="match status" value="1"/>
</dbReference>
<dbReference type="SUPFAM" id="SSF52047">
    <property type="entry name" value="RNI-like"/>
    <property type="match status" value="1"/>
</dbReference>
<evidence type="ECO:0000313" key="2">
    <source>
        <dbReference type="EMBL" id="KAF5371254.1"/>
    </source>
</evidence>
<evidence type="ECO:0000259" key="1">
    <source>
        <dbReference type="Pfam" id="PF00646"/>
    </source>
</evidence>
<reference evidence="2 3" key="1">
    <citation type="journal article" date="2020" name="ISME J.">
        <title>Uncovering the hidden diversity of litter-decomposition mechanisms in mushroom-forming fungi.</title>
        <authorList>
            <person name="Floudas D."/>
            <person name="Bentzer J."/>
            <person name="Ahren D."/>
            <person name="Johansson T."/>
            <person name="Persson P."/>
            <person name="Tunlid A."/>
        </authorList>
    </citation>
    <scope>NUCLEOTIDE SEQUENCE [LARGE SCALE GENOMIC DNA]</scope>
    <source>
        <strain evidence="2 3">CBS 291.85</strain>
    </source>
</reference>
<protein>
    <recommendedName>
        <fullName evidence="1">F-box domain-containing protein</fullName>
    </recommendedName>
</protein>